<evidence type="ECO:0000256" key="1">
    <source>
        <dbReference type="SAM" id="MobiDB-lite"/>
    </source>
</evidence>
<dbReference type="Proteomes" id="UP000235388">
    <property type="component" value="Unassembled WGS sequence"/>
</dbReference>
<accession>A0A2N5U0H7</accession>
<dbReference type="EMBL" id="PGCJ01000353">
    <property type="protein sequence ID" value="PLW31259.1"/>
    <property type="molecule type" value="Genomic_DNA"/>
</dbReference>
<evidence type="ECO:0000313" key="3">
    <source>
        <dbReference type="Proteomes" id="UP000235388"/>
    </source>
</evidence>
<feature type="compositionally biased region" description="Low complexity" evidence="1">
    <location>
        <begin position="32"/>
        <end position="42"/>
    </location>
</feature>
<reference evidence="2 3" key="1">
    <citation type="submission" date="2017-11" db="EMBL/GenBank/DDBJ databases">
        <title>De novo assembly and phasing of dikaryotic genomes from two isolates of Puccinia coronata f. sp. avenae, the causal agent of oat crown rust.</title>
        <authorList>
            <person name="Miller M.E."/>
            <person name="Zhang Y."/>
            <person name="Omidvar V."/>
            <person name="Sperschneider J."/>
            <person name="Schwessinger B."/>
            <person name="Raley C."/>
            <person name="Palmer J.M."/>
            <person name="Garnica D."/>
            <person name="Upadhyaya N."/>
            <person name="Rathjen J."/>
            <person name="Taylor J.M."/>
            <person name="Park R.F."/>
            <person name="Dodds P.N."/>
            <person name="Hirsch C.D."/>
            <person name="Kianian S.F."/>
            <person name="Figueroa M."/>
        </authorList>
    </citation>
    <scope>NUCLEOTIDE SEQUENCE [LARGE SCALE GENOMIC DNA]</scope>
    <source>
        <strain evidence="2">12NC29</strain>
    </source>
</reference>
<gene>
    <name evidence="2" type="ORF">PCANC_22894</name>
</gene>
<protein>
    <submittedName>
        <fullName evidence="2">Uncharacterized protein</fullName>
    </submittedName>
</protein>
<feature type="region of interest" description="Disordered" evidence="1">
    <location>
        <begin position="26"/>
        <end position="99"/>
    </location>
</feature>
<name>A0A2N5U0H7_9BASI</name>
<dbReference type="AlphaFoldDB" id="A0A2N5U0H7"/>
<sequence>MSLQVLHVNKQEGGFLLALFSSVPAEGDSLPKKLSQPLSSPLNSHRTLPTPPSATLPVRPKPATAVDSRPLPAPPASSVTATPRGSSERGAGCAPRQDALQYLHHDTSSESELAETEEQIHVHCATKPSVAQACASPASLKQVLHVHSALTLALLVVPRAGLGPEHSISSHSGSYRAAALPLQ</sequence>
<proteinExistence type="predicted"/>
<evidence type="ECO:0000313" key="2">
    <source>
        <dbReference type="EMBL" id="PLW31259.1"/>
    </source>
</evidence>
<comment type="caution">
    <text evidence="2">The sequence shown here is derived from an EMBL/GenBank/DDBJ whole genome shotgun (WGS) entry which is preliminary data.</text>
</comment>
<organism evidence="2 3">
    <name type="scientific">Puccinia coronata f. sp. avenae</name>
    <dbReference type="NCBI Taxonomy" id="200324"/>
    <lineage>
        <taxon>Eukaryota</taxon>
        <taxon>Fungi</taxon>
        <taxon>Dikarya</taxon>
        <taxon>Basidiomycota</taxon>
        <taxon>Pucciniomycotina</taxon>
        <taxon>Pucciniomycetes</taxon>
        <taxon>Pucciniales</taxon>
        <taxon>Pucciniaceae</taxon>
        <taxon>Puccinia</taxon>
    </lineage>
</organism>
<keyword evidence="3" id="KW-1185">Reference proteome</keyword>